<evidence type="ECO:0000256" key="3">
    <source>
        <dbReference type="ARBA" id="ARBA00022471"/>
    </source>
</evidence>
<dbReference type="AlphaFoldDB" id="A0A9Q0FZN1"/>
<dbReference type="Pfam" id="PF05938">
    <property type="entry name" value="Self-incomp_S1"/>
    <property type="match status" value="1"/>
</dbReference>
<gene>
    <name evidence="7" type="ORF">Tsubulata_047977</name>
</gene>
<dbReference type="PANTHER" id="PTHR31232">
    <property type="match status" value="1"/>
</dbReference>
<protein>
    <recommendedName>
        <fullName evidence="6">S-protein homolog</fullName>
    </recommendedName>
</protein>
<dbReference type="InterPro" id="IPR010264">
    <property type="entry name" value="Self-incomp_S1"/>
</dbReference>
<dbReference type="OrthoDB" id="1096418at2759"/>
<comment type="caution">
    <text evidence="7">The sequence shown here is derived from an EMBL/GenBank/DDBJ whole genome shotgun (WGS) entry which is preliminary data.</text>
</comment>
<reference evidence="7" key="1">
    <citation type="submission" date="2022-02" db="EMBL/GenBank/DDBJ databases">
        <authorList>
            <person name="Henning P.M."/>
            <person name="McCubbin A.G."/>
            <person name="Shore J.S."/>
        </authorList>
    </citation>
    <scope>NUCLEOTIDE SEQUENCE</scope>
    <source>
        <strain evidence="7">F60SS</strain>
        <tissue evidence="7">Leaves</tissue>
    </source>
</reference>
<keyword evidence="3 6" id="KW-0713">Self-incompatibility</keyword>
<dbReference type="GO" id="GO:0060320">
    <property type="term" value="P:rejection of self pollen"/>
    <property type="evidence" value="ECO:0007669"/>
    <property type="project" value="UniProtKB-KW"/>
</dbReference>
<dbReference type="GO" id="GO:0005576">
    <property type="term" value="C:extracellular region"/>
    <property type="evidence" value="ECO:0007669"/>
    <property type="project" value="UniProtKB-SubCell"/>
</dbReference>
<comment type="subcellular location">
    <subcellularLocation>
        <location evidence="1 6">Secreted</location>
    </subcellularLocation>
</comment>
<evidence type="ECO:0000256" key="5">
    <source>
        <dbReference type="ARBA" id="ARBA00022729"/>
    </source>
</evidence>
<sequence>MLLFLFTTLGDAKIKVHVINTLEGVQDLQLHCKSKNNDLGLQVVHPGQYFMIKFNPNIWGTTLFFCSFSWAGELHYFDIYKAARGDKPVCPDDVILWEIRKSGPCFMTCMRDPYQRCYRWN</sequence>
<proteinExistence type="inferred from homology"/>
<dbReference type="EMBL" id="JAKUCV010003030">
    <property type="protein sequence ID" value="KAJ4840522.1"/>
    <property type="molecule type" value="Genomic_DNA"/>
</dbReference>
<name>A0A9Q0FZN1_9ROSI</name>
<evidence type="ECO:0000256" key="1">
    <source>
        <dbReference type="ARBA" id="ARBA00004613"/>
    </source>
</evidence>
<evidence type="ECO:0000313" key="7">
    <source>
        <dbReference type="EMBL" id="KAJ4840522.1"/>
    </source>
</evidence>
<evidence type="ECO:0000313" key="8">
    <source>
        <dbReference type="Proteomes" id="UP001141552"/>
    </source>
</evidence>
<evidence type="ECO:0000256" key="4">
    <source>
        <dbReference type="ARBA" id="ARBA00022525"/>
    </source>
</evidence>
<accession>A0A9Q0FZN1</accession>
<dbReference type="PANTHER" id="PTHR31232:SF43">
    <property type="entry name" value="S-PROTEIN HOMOLOG 29-RELATED"/>
    <property type="match status" value="1"/>
</dbReference>
<evidence type="ECO:0000256" key="2">
    <source>
        <dbReference type="ARBA" id="ARBA00005581"/>
    </source>
</evidence>
<keyword evidence="5" id="KW-0732">Signal</keyword>
<reference evidence="7" key="2">
    <citation type="journal article" date="2023" name="Plants (Basel)">
        <title>Annotation of the Turnera subulata (Passifloraceae) Draft Genome Reveals the S-Locus Evolved after the Divergence of Turneroideae from Passifloroideae in a Stepwise Manner.</title>
        <authorList>
            <person name="Henning P.M."/>
            <person name="Roalson E.H."/>
            <person name="Mir W."/>
            <person name="McCubbin A.G."/>
            <person name="Shore J.S."/>
        </authorList>
    </citation>
    <scope>NUCLEOTIDE SEQUENCE</scope>
    <source>
        <strain evidence="7">F60SS</strain>
    </source>
</reference>
<keyword evidence="8" id="KW-1185">Reference proteome</keyword>
<organism evidence="7 8">
    <name type="scientific">Turnera subulata</name>
    <dbReference type="NCBI Taxonomy" id="218843"/>
    <lineage>
        <taxon>Eukaryota</taxon>
        <taxon>Viridiplantae</taxon>
        <taxon>Streptophyta</taxon>
        <taxon>Embryophyta</taxon>
        <taxon>Tracheophyta</taxon>
        <taxon>Spermatophyta</taxon>
        <taxon>Magnoliopsida</taxon>
        <taxon>eudicotyledons</taxon>
        <taxon>Gunneridae</taxon>
        <taxon>Pentapetalae</taxon>
        <taxon>rosids</taxon>
        <taxon>fabids</taxon>
        <taxon>Malpighiales</taxon>
        <taxon>Passifloraceae</taxon>
        <taxon>Turnera</taxon>
    </lineage>
</organism>
<dbReference type="Proteomes" id="UP001141552">
    <property type="component" value="Unassembled WGS sequence"/>
</dbReference>
<evidence type="ECO:0000256" key="6">
    <source>
        <dbReference type="RuleBase" id="RU367044"/>
    </source>
</evidence>
<keyword evidence="4 6" id="KW-0964">Secreted</keyword>
<comment type="similarity">
    <text evidence="2 6">Belongs to the plant self-incompatibility (S1) protein family.</text>
</comment>